<dbReference type="Pfam" id="PF01370">
    <property type="entry name" value="Epimerase"/>
    <property type="match status" value="1"/>
</dbReference>
<gene>
    <name evidence="2" type="ORF">B4N89_37715</name>
</gene>
<dbReference type="PANTHER" id="PTHR48079:SF6">
    <property type="entry name" value="NAD(P)-BINDING DOMAIN-CONTAINING PROTEIN-RELATED"/>
    <property type="match status" value="1"/>
</dbReference>
<evidence type="ECO:0000313" key="2">
    <source>
        <dbReference type="EMBL" id="OPC77971.1"/>
    </source>
</evidence>
<accession>A0A1T3NMT5</accession>
<dbReference type="InterPro" id="IPR036291">
    <property type="entry name" value="NAD(P)-bd_dom_sf"/>
</dbReference>
<dbReference type="AlphaFoldDB" id="A0A1T3NMT5"/>
<dbReference type="Gene3D" id="3.40.50.720">
    <property type="entry name" value="NAD(P)-binding Rossmann-like Domain"/>
    <property type="match status" value="1"/>
</dbReference>
<name>A0A1T3NMT5_9ACTN</name>
<dbReference type="GO" id="GO:0004029">
    <property type="term" value="F:aldehyde dehydrogenase (NAD+) activity"/>
    <property type="evidence" value="ECO:0007669"/>
    <property type="project" value="TreeGrafter"/>
</dbReference>
<dbReference type="InterPro" id="IPR001509">
    <property type="entry name" value="Epimerase_deHydtase"/>
</dbReference>
<feature type="domain" description="NAD-dependent epimerase/dehydratase" evidence="1">
    <location>
        <begin position="3"/>
        <end position="206"/>
    </location>
</feature>
<dbReference type="InterPro" id="IPR051783">
    <property type="entry name" value="NAD(P)-dependent_oxidoreduct"/>
</dbReference>
<dbReference type="OrthoDB" id="9787292at2"/>
<comment type="caution">
    <text evidence="2">The sequence shown here is derived from an EMBL/GenBank/DDBJ whole genome shotgun (WGS) entry which is preliminary data.</text>
</comment>
<evidence type="ECO:0000259" key="1">
    <source>
        <dbReference type="Pfam" id="PF01370"/>
    </source>
</evidence>
<dbReference type="PANTHER" id="PTHR48079">
    <property type="entry name" value="PROTEIN YEEZ"/>
    <property type="match status" value="1"/>
</dbReference>
<keyword evidence="3" id="KW-1185">Reference proteome</keyword>
<sequence length="290" mass="30016">MKVLVLGSTGYIGTAVTRRLIEDGHTVVPFLKTGTPSEPGLDVRFGDLTDPAGLRDAVTDDIEAVVNLATPTGDEQADADAVEALTAPLRGTGRAFVYTSGIWVLGATGDQAVDEDAPTDAIDIVGYRPRIEQQVLAAARDDVRSAVIRPGIAYGHGGGIPALMLGWAKEHGTGRYVGTPGTRWPMVHVDDLAALYALVLAKADAGTLWHGVGVEAVATPALAAAVDVAAGGIGRAEPWPLEQAAETLGFPFAEALALDQAVSGERAVRLLGWRPTQASPTTDLAAGDRA</sequence>
<proteinExistence type="predicted"/>
<organism evidence="2 3">
    <name type="scientific">Embleya scabrispora</name>
    <dbReference type="NCBI Taxonomy" id="159449"/>
    <lineage>
        <taxon>Bacteria</taxon>
        <taxon>Bacillati</taxon>
        <taxon>Actinomycetota</taxon>
        <taxon>Actinomycetes</taxon>
        <taxon>Kitasatosporales</taxon>
        <taxon>Streptomycetaceae</taxon>
        <taxon>Embleya</taxon>
    </lineage>
</organism>
<protein>
    <recommendedName>
        <fullName evidence="1">NAD-dependent epimerase/dehydratase domain-containing protein</fullName>
    </recommendedName>
</protein>
<dbReference type="SUPFAM" id="SSF51735">
    <property type="entry name" value="NAD(P)-binding Rossmann-fold domains"/>
    <property type="match status" value="1"/>
</dbReference>
<evidence type="ECO:0000313" key="3">
    <source>
        <dbReference type="Proteomes" id="UP000190037"/>
    </source>
</evidence>
<dbReference type="EMBL" id="MWQN01000003">
    <property type="protein sequence ID" value="OPC77971.1"/>
    <property type="molecule type" value="Genomic_DNA"/>
</dbReference>
<dbReference type="Proteomes" id="UP000190037">
    <property type="component" value="Unassembled WGS sequence"/>
</dbReference>
<reference evidence="2 3" key="1">
    <citation type="submission" date="2017-03" db="EMBL/GenBank/DDBJ databases">
        <title>Draft genome sequence of Streptomyces scabrisporus NF3, endophyte isolated from Amphipterygium adstringens.</title>
        <authorList>
            <person name="Vazquez M."/>
            <person name="Ceapa C.D."/>
            <person name="Rodriguez Luna D."/>
            <person name="Sanchez Esquivel S."/>
        </authorList>
    </citation>
    <scope>NUCLEOTIDE SEQUENCE [LARGE SCALE GENOMIC DNA]</scope>
    <source>
        <strain evidence="2 3">NF3</strain>
    </source>
</reference>
<dbReference type="RefSeq" id="WP_078981063.1">
    <property type="nucleotide sequence ID" value="NZ_MWQN01000003.1"/>
</dbReference>
<dbReference type="STRING" id="159449.B4N89_37715"/>
<dbReference type="GO" id="GO:0005737">
    <property type="term" value="C:cytoplasm"/>
    <property type="evidence" value="ECO:0007669"/>
    <property type="project" value="TreeGrafter"/>
</dbReference>